<feature type="domain" description="RecF/RecN/SMC N-terminal" evidence="10">
    <location>
        <begin position="5"/>
        <end position="504"/>
    </location>
</feature>
<evidence type="ECO:0000256" key="2">
    <source>
        <dbReference type="ARBA" id="ARBA00009441"/>
    </source>
</evidence>
<keyword evidence="12" id="KW-1185">Reference proteome</keyword>
<dbReference type="GO" id="GO:0005524">
    <property type="term" value="F:ATP binding"/>
    <property type="evidence" value="ECO:0007669"/>
    <property type="project" value="UniProtKB-KW"/>
</dbReference>
<dbReference type="NCBIfam" id="TIGR00634">
    <property type="entry name" value="recN"/>
    <property type="match status" value="1"/>
</dbReference>
<evidence type="ECO:0000256" key="7">
    <source>
        <dbReference type="ARBA" id="ARBA00023204"/>
    </source>
</evidence>
<dbReference type="GO" id="GO:0006281">
    <property type="term" value="P:DNA repair"/>
    <property type="evidence" value="ECO:0007669"/>
    <property type="project" value="UniProtKB-KW"/>
</dbReference>
<dbReference type="InterPro" id="IPR004604">
    <property type="entry name" value="DNA_recomb/repair_RecN"/>
</dbReference>
<evidence type="ECO:0000256" key="1">
    <source>
        <dbReference type="ARBA" id="ARBA00003618"/>
    </source>
</evidence>
<comment type="caution">
    <text evidence="11">The sequence shown here is derived from an EMBL/GenBank/DDBJ whole genome shotgun (WGS) entry which is preliminary data.</text>
</comment>
<dbReference type="SUPFAM" id="SSF52540">
    <property type="entry name" value="P-loop containing nucleoside triphosphate hydrolases"/>
    <property type="match status" value="1"/>
</dbReference>
<dbReference type="FunFam" id="3.40.50.300:FF:000356">
    <property type="entry name" value="DNA repair protein RecN"/>
    <property type="match status" value="1"/>
</dbReference>
<dbReference type="RefSeq" id="WP_227614902.1">
    <property type="nucleotide sequence ID" value="NZ_JAJEPR010000009.1"/>
</dbReference>
<keyword evidence="6" id="KW-0067">ATP-binding</keyword>
<evidence type="ECO:0000256" key="3">
    <source>
        <dbReference type="ARBA" id="ARBA00021315"/>
    </source>
</evidence>
<dbReference type="GO" id="GO:0009432">
    <property type="term" value="P:SOS response"/>
    <property type="evidence" value="ECO:0007669"/>
    <property type="project" value="TreeGrafter"/>
</dbReference>
<evidence type="ECO:0000313" key="12">
    <source>
        <dbReference type="Proteomes" id="UP001197875"/>
    </source>
</evidence>
<dbReference type="PANTHER" id="PTHR11059:SF0">
    <property type="entry name" value="DNA REPAIR PROTEIN RECN"/>
    <property type="match status" value="1"/>
</dbReference>
<reference evidence="11 12" key="1">
    <citation type="submission" date="2021-10" db="EMBL/GenBank/DDBJ databases">
        <title>Anaerobic single-cell dispensing facilitates the cultivation of human gut bacteria.</title>
        <authorList>
            <person name="Afrizal A."/>
        </authorList>
    </citation>
    <scope>NUCLEOTIDE SEQUENCE [LARGE SCALE GENOMIC DNA]</scope>
    <source>
        <strain evidence="11 12">CLA-AA-H277</strain>
    </source>
</reference>
<dbReference type="CDD" id="cd03241">
    <property type="entry name" value="ABC_RecN"/>
    <property type="match status" value="1"/>
</dbReference>
<dbReference type="PIRSF" id="PIRSF003128">
    <property type="entry name" value="RecN"/>
    <property type="match status" value="1"/>
</dbReference>
<dbReference type="PANTHER" id="PTHR11059">
    <property type="entry name" value="DNA REPAIR PROTEIN RECN"/>
    <property type="match status" value="1"/>
</dbReference>
<dbReference type="Pfam" id="PF02463">
    <property type="entry name" value="SMC_N"/>
    <property type="match status" value="1"/>
</dbReference>
<evidence type="ECO:0000256" key="6">
    <source>
        <dbReference type="ARBA" id="ARBA00022840"/>
    </source>
</evidence>
<accession>A0AAE3DSE3</accession>
<dbReference type="InterPro" id="IPR027417">
    <property type="entry name" value="P-loop_NTPase"/>
</dbReference>
<evidence type="ECO:0000256" key="9">
    <source>
        <dbReference type="PIRNR" id="PIRNR003128"/>
    </source>
</evidence>
<dbReference type="AlphaFoldDB" id="A0AAE3DSE3"/>
<comment type="similarity">
    <text evidence="2 9">Belongs to the RecN family.</text>
</comment>
<keyword evidence="5 9" id="KW-0227">DNA damage</keyword>
<keyword evidence="4" id="KW-0547">Nucleotide-binding</keyword>
<evidence type="ECO:0000259" key="10">
    <source>
        <dbReference type="Pfam" id="PF02463"/>
    </source>
</evidence>
<dbReference type="InterPro" id="IPR003395">
    <property type="entry name" value="RecF/RecN/SMC_N"/>
</dbReference>
<dbReference type="EMBL" id="JAJEPR010000009">
    <property type="protein sequence ID" value="MCC2189578.1"/>
    <property type="molecule type" value="Genomic_DNA"/>
</dbReference>
<keyword evidence="7 9" id="KW-0234">DNA repair</keyword>
<proteinExistence type="inferred from homology"/>
<comment type="function">
    <text evidence="1 9">May be involved in recombinational repair of damaged DNA.</text>
</comment>
<dbReference type="GO" id="GO:0006310">
    <property type="term" value="P:DNA recombination"/>
    <property type="evidence" value="ECO:0007669"/>
    <property type="project" value="InterPro"/>
</dbReference>
<dbReference type="Gene3D" id="3.40.50.300">
    <property type="entry name" value="P-loop containing nucleotide triphosphate hydrolases"/>
    <property type="match status" value="2"/>
</dbReference>
<protein>
    <recommendedName>
        <fullName evidence="3 9">DNA repair protein RecN</fullName>
    </recommendedName>
    <alternativeName>
        <fullName evidence="8 9">Recombination protein N</fullName>
    </alternativeName>
</protein>
<name>A0AAE3DSE3_9FIRM</name>
<dbReference type="Proteomes" id="UP001197875">
    <property type="component" value="Unassembled WGS sequence"/>
</dbReference>
<evidence type="ECO:0000256" key="8">
    <source>
        <dbReference type="ARBA" id="ARBA00033408"/>
    </source>
</evidence>
<sequence>MLLNIHVKNMALIDEADIDLTEGLNILTGETGAGKSIIIGSVNVALGLAGFKGFAREDAAFALAELVFSVDNERQRKALERLDIPMEDDQIIISRRLINGRSVSKVNGETVPVSLVRQVSEILIDIHGQHEHQALLHQKNHLAILDAFAGEELLEPINTVRNLYREYDSLEKKLKATDLSEMARAKEMDFLAFEVGEIEEAALKTGEDEELEQAYRRQVNSQKIMEGVTEAENLTSSDFGGAAELVSRAYRSLSSASAYDEKLEMITSELADIDNLLNDFHRELADYQESISFDAESFNRTEERLNLLNHLKAKYGGSIEKVLSYKKEKEERLEELEHYEAYRLRLKKELETKRAELLSACAKVSAIRKKAAELLSGKITAVLKDLNFLDVKFAIDFQESAPGPEGFDTICFLISMNPGQPLMPLQKVASGGELSRVMLAIKTVLADKDAVGTMIFDEIDVGISGRTAQKVSEKMAVIARSRQVICITHLAQIASMADTHFCIEKKIVDQEAKTFIRRLSDEESIEELARILGGAEITATVRQSAREMKELAVCTKKY</sequence>
<evidence type="ECO:0000313" key="11">
    <source>
        <dbReference type="EMBL" id="MCC2189578.1"/>
    </source>
</evidence>
<evidence type="ECO:0000256" key="4">
    <source>
        <dbReference type="ARBA" id="ARBA00022741"/>
    </source>
</evidence>
<gene>
    <name evidence="11" type="primary">recN</name>
    <name evidence="11" type="ORF">LKD71_07135</name>
</gene>
<dbReference type="GO" id="GO:0043590">
    <property type="term" value="C:bacterial nucleoid"/>
    <property type="evidence" value="ECO:0007669"/>
    <property type="project" value="TreeGrafter"/>
</dbReference>
<organism evidence="11 12">
    <name type="scientific">Fusicatenibacter faecihominis</name>
    <dbReference type="NCBI Taxonomy" id="2881276"/>
    <lineage>
        <taxon>Bacteria</taxon>
        <taxon>Bacillati</taxon>
        <taxon>Bacillota</taxon>
        <taxon>Clostridia</taxon>
        <taxon>Lachnospirales</taxon>
        <taxon>Lachnospiraceae</taxon>
        <taxon>Fusicatenibacter</taxon>
    </lineage>
</organism>
<evidence type="ECO:0000256" key="5">
    <source>
        <dbReference type="ARBA" id="ARBA00022763"/>
    </source>
</evidence>